<gene>
    <name evidence="1" type="ORF">GE061_012928</name>
</gene>
<keyword evidence="2" id="KW-1185">Reference proteome</keyword>
<dbReference type="EMBL" id="WIXP02000004">
    <property type="protein sequence ID" value="KAF6212406.1"/>
    <property type="molecule type" value="Genomic_DNA"/>
</dbReference>
<organism evidence="1 2">
    <name type="scientific">Apolygus lucorum</name>
    <name type="common">Small green plant bug</name>
    <name type="synonym">Lygocoris lucorum</name>
    <dbReference type="NCBI Taxonomy" id="248454"/>
    <lineage>
        <taxon>Eukaryota</taxon>
        <taxon>Metazoa</taxon>
        <taxon>Ecdysozoa</taxon>
        <taxon>Arthropoda</taxon>
        <taxon>Hexapoda</taxon>
        <taxon>Insecta</taxon>
        <taxon>Pterygota</taxon>
        <taxon>Neoptera</taxon>
        <taxon>Paraneoptera</taxon>
        <taxon>Hemiptera</taxon>
        <taxon>Heteroptera</taxon>
        <taxon>Panheteroptera</taxon>
        <taxon>Cimicomorpha</taxon>
        <taxon>Miridae</taxon>
        <taxon>Mirini</taxon>
        <taxon>Apolygus</taxon>
    </lineage>
</organism>
<name>A0A8S9XWD0_APOLU</name>
<dbReference type="AlphaFoldDB" id="A0A8S9XWD0"/>
<comment type="caution">
    <text evidence="1">The sequence shown here is derived from an EMBL/GenBank/DDBJ whole genome shotgun (WGS) entry which is preliminary data.</text>
</comment>
<protein>
    <submittedName>
        <fullName evidence="1">Uncharacterized protein</fullName>
    </submittedName>
</protein>
<accession>A0A8S9XWD0</accession>
<dbReference type="Proteomes" id="UP000466442">
    <property type="component" value="Unassembled WGS sequence"/>
</dbReference>
<evidence type="ECO:0000313" key="2">
    <source>
        <dbReference type="Proteomes" id="UP000466442"/>
    </source>
</evidence>
<reference evidence="1" key="1">
    <citation type="journal article" date="2021" name="Mol. Ecol. Resour.">
        <title>Apolygus lucorum genome provides insights into omnivorousness and mesophyll feeding.</title>
        <authorList>
            <person name="Liu Y."/>
            <person name="Liu H."/>
            <person name="Wang H."/>
            <person name="Huang T."/>
            <person name="Liu B."/>
            <person name="Yang B."/>
            <person name="Yin L."/>
            <person name="Li B."/>
            <person name="Zhang Y."/>
            <person name="Zhang S."/>
            <person name="Jiang F."/>
            <person name="Zhang X."/>
            <person name="Ren Y."/>
            <person name="Wang B."/>
            <person name="Wang S."/>
            <person name="Lu Y."/>
            <person name="Wu K."/>
            <person name="Fan W."/>
            <person name="Wang G."/>
        </authorList>
    </citation>
    <scope>NUCLEOTIDE SEQUENCE</scope>
    <source>
        <strain evidence="1">12Hb</strain>
    </source>
</reference>
<sequence>MNFHNRNLMAIQCFLESRLSLLTYFYEIAAYLLGSSECSRSFGSRPELRKKHFLKYFNRVSFFDIDPYAPNFRSRNEVKLEDLARPPPVASPIVFELSGRRLTFFVVTTDHLRSCPFCCGSITINPTPAIAEAATFAKFGLIPQGGRAEERRVWAGRRRACGRSCSRADTSERTDGRSGSPVVREGRVGPVCVRYRCPRRQ</sequence>
<proteinExistence type="predicted"/>
<evidence type="ECO:0000313" key="1">
    <source>
        <dbReference type="EMBL" id="KAF6212406.1"/>
    </source>
</evidence>